<feature type="domain" description="DUF202" evidence="8">
    <location>
        <begin position="26"/>
        <end position="93"/>
    </location>
</feature>
<dbReference type="GO" id="GO:0005886">
    <property type="term" value="C:plasma membrane"/>
    <property type="evidence" value="ECO:0007669"/>
    <property type="project" value="UniProtKB-SubCell"/>
</dbReference>
<dbReference type="AlphaFoldDB" id="E4NDP9"/>
<evidence type="ECO:0000256" key="5">
    <source>
        <dbReference type="ARBA" id="ARBA00023136"/>
    </source>
</evidence>
<dbReference type="Proteomes" id="UP000007076">
    <property type="component" value="Chromosome"/>
</dbReference>
<accession>E4NDP9</accession>
<feature type="compositionally biased region" description="Acidic residues" evidence="6">
    <location>
        <begin position="13"/>
        <end position="22"/>
    </location>
</feature>
<dbReference type="STRING" id="452652.KSE_35230"/>
<evidence type="ECO:0000313" key="10">
    <source>
        <dbReference type="Proteomes" id="UP000007076"/>
    </source>
</evidence>
<keyword evidence="3 7" id="KW-0812">Transmembrane</keyword>
<evidence type="ECO:0000256" key="3">
    <source>
        <dbReference type="ARBA" id="ARBA00022692"/>
    </source>
</evidence>
<feature type="region of interest" description="Disordered" evidence="6">
    <location>
        <begin position="1"/>
        <end position="22"/>
    </location>
</feature>
<keyword evidence="5 7" id="KW-0472">Membrane</keyword>
<evidence type="ECO:0000256" key="1">
    <source>
        <dbReference type="ARBA" id="ARBA00004651"/>
    </source>
</evidence>
<reference evidence="9 10" key="1">
    <citation type="journal article" date="2010" name="DNA Res.">
        <title>Genome sequence of Kitasatospora setae NBRC 14216T: an evolutionary snapshot of the family Streptomycetaceae.</title>
        <authorList>
            <person name="Ichikawa N."/>
            <person name="Oguchi A."/>
            <person name="Ikeda H."/>
            <person name="Ishikawa J."/>
            <person name="Kitani S."/>
            <person name="Watanabe Y."/>
            <person name="Nakamura S."/>
            <person name="Katano Y."/>
            <person name="Kishi E."/>
            <person name="Sasagawa M."/>
            <person name="Ankai A."/>
            <person name="Fukui S."/>
            <person name="Hashimoto Y."/>
            <person name="Kamata S."/>
            <person name="Otoguro M."/>
            <person name="Tanikawa S."/>
            <person name="Nihira T."/>
            <person name="Horinouchi S."/>
            <person name="Ohnishi Y."/>
            <person name="Hayakawa M."/>
            <person name="Kuzuyama T."/>
            <person name="Arisawa A."/>
            <person name="Nomoto F."/>
            <person name="Miura H."/>
            <person name="Takahashi Y."/>
            <person name="Fujita N."/>
        </authorList>
    </citation>
    <scope>NUCLEOTIDE SEQUENCE [LARGE SCALE GENOMIC DNA]</scope>
    <source>
        <strain evidence="10">ATCC 33774 / DSM 43861 / JCM 3304 / KCC A-0304 / NBRC 14216 / KM-6054</strain>
    </source>
</reference>
<organism evidence="9 10">
    <name type="scientific">Kitasatospora setae (strain ATCC 33774 / DSM 43861 / JCM 3304 / KCC A-0304 / NBRC 14216 / KM-6054)</name>
    <name type="common">Streptomyces setae</name>
    <dbReference type="NCBI Taxonomy" id="452652"/>
    <lineage>
        <taxon>Bacteria</taxon>
        <taxon>Bacillati</taxon>
        <taxon>Actinomycetota</taxon>
        <taxon>Actinomycetes</taxon>
        <taxon>Kitasatosporales</taxon>
        <taxon>Streptomycetaceae</taxon>
        <taxon>Kitasatospora</taxon>
    </lineage>
</organism>
<dbReference type="PATRIC" id="fig|452652.3.peg.3526"/>
<dbReference type="PANTHER" id="PTHR34187:SF2">
    <property type="entry name" value="DUF202 DOMAIN-CONTAINING PROTEIN"/>
    <property type="match status" value="1"/>
</dbReference>
<dbReference type="InterPro" id="IPR003807">
    <property type="entry name" value="DUF202"/>
</dbReference>
<dbReference type="PANTHER" id="PTHR34187">
    <property type="entry name" value="FGR18P"/>
    <property type="match status" value="1"/>
</dbReference>
<dbReference type="KEGG" id="ksk:KSE_35230"/>
<dbReference type="RefSeq" id="WP_014136636.1">
    <property type="nucleotide sequence ID" value="NC_016109.1"/>
</dbReference>
<dbReference type="EMBL" id="AP010968">
    <property type="protein sequence ID" value="BAJ29330.1"/>
    <property type="molecule type" value="Genomic_DNA"/>
</dbReference>
<dbReference type="Pfam" id="PF02656">
    <property type="entry name" value="DUF202"/>
    <property type="match status" value="1"/>
</dbReference>
<evidence type="ECO:0000256" key="6">
    <source>
        <dbReference type="SAM" id="MobiDB-lite"/>
    </source>
</evidence>
<dbReference type="eggNOG" id="COG2149">
    <property type="taxonomic scope" value="Bacteria"/>
</dbReference>
<evidence type="ECO:0000313" key="9">
    <source>
        <dbReference type="EMBL" id="BAJ29330.1"/>
    </source>
</evidence>
<evidence type="ECO:0000256" key="4">
    <source>
        <dbReference type="ARBA" id="ARBA00022989"/>
    </source>
</evidence>
<feature type="transmembrane region" description="Helical" evidence="7">
    <location>
        <begin position="105"/>
        <end position="127"/>
    </location>
</feature>
<protein>
    <recommendedName>
        <fullName evidence="8">DUF202 domain-containing protein</fullName>
    </recommendedName>
</protein>
<feature type="compositionally biased region" description="Basic and acidic residues" evidence="6">
    <location>
        <begin position="1"/>
        <end position="12"/>
    </location>
</feature>
<sequence>MADEAGRGRAAGEPDEPDEPDELDYRFTLANERTFLAWIRTALALLAGAVGLDQLAPDLAPVPVRITLSVLLAAGGAGLGVAAYHRWTRVERAMRAGGPLPATRIMLVLTVCVAVAAAVFSVLIIGWSR</sequence>
<keyword evidence="10" id="KW-1185">Reference proteome</keyword>
<feature type="transmembrane region" description="Helical" evidence="7">
    <location>
        <begin position="35"/>
        <end position="52"/>
    </location>
</feature>
<keyword evidence="4 7" id="KW-1133">Transmembrane helix</keyword>
<comment type="subcellular location">
    <subcellularLocation>
        <location evidence="1">Cell membrane</location>
        <topology evidence="1">Multi-pass membrane protein</topology>
    </subcellularLocation>
</comment>
<dbReference type="InterPro" id="IPR052053">
    <property type="entry name" value="IM_YidH-like"/>
</dbReference>
<feature type="transmembrane region" description="Helical" evidence="7">
    <location>
        <begin position="64"/>
        <end position="84"/>
    </location>
</feature>
<dbReference type="HOGENOM" id="CLU_053359_4_1_11"/>
<gene>
    <name evidence="9" type="ordered locus">KSE_35230</name>
</gene>
<proteinExistence type="predicted"/>
<evidence type="ECO:0000256" key="2">
    <source>
        <dbReference type="ARBA" id="ARBA00022475"/>
    </source>
</evidence>
<keyword evidence="2" id="KW-1003">Cell membrane</keyword>
<evidence type="ECO:0000259" key="8">
    <source>
        <dbReference type="Pfam" id="PF02656"/>
    </source>
</evidence>
<evidence type="ECO:0000256" key="7">
    <source>
        <dbReference type="SAM" id="Phobius"/>
    </source>
</evidence>
<name>E4NDP9_KITSK</name>